<dbReference type="RefSeq" id="WP_176063739.1">
    <property type="nucleotide sequence ID" value="NZ_BJTG01000002.1"/>
</dbReference>
<evidence type="ECO:0000313" key="2">
    <source>
        <dbReference type="EMBL" id="GEJ56349.1"/>
    </source>
</evidence>
<sequence>MRTRALLLAACAALGCATARAPGPGAPRTDARGPAAAAAAAAVITPGLAAAEVRRRLGDPQRVEHVRSSASPGASYDRWRYPDREVVLLDGRVIDVVP</sequence>
<gene>
    <name evidence="2" type="ORF">AMYX_10900</name>
</gene>
<comment type="caution">
    <text evidence="2">The sequence shown here is derived from an EMBL/GenBank/DDBJ whole genome shotgun (WGS) entry which is preliminary data.</text>
</comment>
<dbReference type="Proteomes" id="UP000503640">
    <property type="component" value="Unassembled WGS sequence"/>
</dbReference>
<dbReference type="PROSITE" id="PS51257">
    <property type="entry name" value="PROKAR_LIPOPROTEIN"/>
    <property type="match status" value="1"/>
</dbReference>
<evidence type="ECO:0000256" key="1">
    <source>
        <dbReference type="SAM" id="SignalP"/>
    </source>
</evidence>
<protein>
    <recommendedName>
        <fullName evidence="4">Lipoprotein</fullName>
    </recommendedName>
</protein>
<feature type="chain" id="PRO_5029880834" description="Lipoprotein" evidence="1">
    <location>
        <begin position="22"/>
        <end position="98"/>
    </location>
</feature>
<keyword evidence="1" id="KW-0732">Signal</keyword>
<evidence type="ECO:0000313" key="3">
    <source>
        <dbReference type="Proteomes" id="UP000503640"/>
    </source>
</evidence>
<proteinExistence type="predicted"/>
<name>A0A7I9VJI4_9BACT</name>
<dbReference type="EMBL" id="BJTG01000002">
    <property type="protein sequence ID" value="GEJ56349.1"/>
    <property type="molecule type" value="Genomic_DNA"/>
</dbReference>
<evidence type="ECO:0008006" key="4">
    <source>
        <dbReference type="Google" id="ProtNLM"/>
    </source>
</evidence>
<keyword evidence="3" id="KW-1185">Reference proteome</keyword>
<reference evidence="3" key="1">
    <citation type="journal article" date="2020" name="Appl. Environ. Microbiol.">
        <title>Diazotrophic Anaeromyxobacter Isolates from Soils.</title>
        <authorList>
            <person name="Masuda Y."/>
            <person name="Yamanaka H."/>
            <person name="Xu Z.X."/>
            <person name="Shiratori Y."/>
            <person name="Aono T."/>
            <person name="Amachi S."/>
            <person name="Senoo K."/>
            <person name="Itoh H."/>
        </authorList>
    </citation>
    <scope>NUCLEOTIDE SEQUENCE [LARGE SCALE GENOMIC DNA]</scope>
    <source>
        <strain evidence="3">R267</strain>
    </source>
</reference>
<dbReference type="AlphaFoldDB" id="A0A7I9VJI4"/>
<accession>A0A7I9VJI4</accession>
<organism evidence="2 3">
    <name type="scientific">Anaeromyxobacter diazotrophicus</name>
    <dbReference type="NCBI Taxonomy" id="2590199"/>
    <lineage>
        <taxon>Bacteria</taxon>
        <taxon>Pseudomonadati</taxon>
        <taxon>Myxococcota</taxon>
        <taxon>Myxococcia</taxon>
        <taxon>Myxococcales</taxon>
        <taxon>Cystobacterineae</taxon>
        <taxon>Anaeromyxobacteraceae</taxon>
        <taxon>Anaeromyxobacter</taxon>
    </lineage>
</organism>
<feature type="signal peptide" evidence="1">
    <location>
        <begin position="1"/>
        <end position="21"/>
    </location>
</feature>